<evidence type="ECO:0000259" key="3">
    <source>
        <dbReference type="PROSITE" id="PS50053"/>
    </source>
</evidence>
<protein>
    <submittedName>
        <fullName evidence="4">Uncharacterized protein</fullName>
    </submittedName>
</protein>
<dbReference type="GO" id="GO:0031593">
    <property type="term" value="F:polyubiquitin modification-dependent protein binding"/>
    <property type="evidence" value="ECO:0007669"/>
    <property type="project" value="UniProtKB-ARBA"/>
</dbReference>
<evidence type="ECO:0000313" key="4">
    <source>
        <dbReference type="EMBL" id="KAF6158042.1"/>
    </source>
</evidence>
<dbReference type="AlphaFoldDB" id="A0A7J7MTB1"/>
<dbReference type="Pfam" id="PF00627">
    <property type="entry name" value="UBA"/>
    <property type="match status" value="1"/>
</dbReference>
<dbReference type="PANTHER" id="PTHR12948:SF3">
    <property type="entry name" value="NEDD8 ULTIMATE BUSTER 1"/>
    <property type="match status" value="1"/>
</dbReference>
<keyword evidence="5" id="KW-1185">Reference proteome</keyword>
<dbReference type="SUPFAM" id="SSF46934">
    <property type="entry name" value="UBA-like"/>
    <property type="match status" value="3"/>
</dbReference>
<accession>A0A7J7MTB1</accession>
<dbReference type="Gene3D" id="3.10.20.90">
    <property type="entry name" value="Phosphatidylinositol 3-kinase Catalytic Subunit, Chain A, domain 1"/>
    <property type="match status" value="1"/>
</dbReference>
<dbReference type="SMART" id="SM00165">
    <property type="entry name" value="UBA"/>
    <property type="match status" value="3"/>
</dbReference>
<dbReference type="PROSITE" id="PS50053">
    <property type="entry name" value="UBIQUITIN_2"/>
    <property type="match status" value="1"/>
</dbReference>
<dbReference type="PROSITE" id="PS50030">
    <property type="entry name" value="UBA"/>
    <property type="match status" value="3"/>
</dbReference>
<feature type="domain" description="UBA" evidence="2">
    <location>
        <begin position="446"/>
        <end position="485"/>
    </location>
</feature>
<dbReference type="Proteomes" id="UP000541444">
    <property type="component" value="Unassembled WGS sequence"/>
</dbReference>
<sequence length="577" mass="64440">MESVTSSSSSSSPSKSTMASSKLKLAGTCSGFLELELSLWTVPMLREEIAKRSNSIPQSIKLICGGKVLKDGDETLECLGVRNNAKILATRTVATDPSMMAEEERSSRLTRIKHKLLLLTILAVSVICSRNVCNCKTVMRLPYRNAAVALAARHTDGSLPVEDFNLEVEDQSGQKVQLGSETDRRGVMMGLMLHTNAKHLIKKHKYKDALDVLAMGEESFSLCDPRVLAMIDNVLHLQIDMVWCYFMLRDITCLSMAGVRLEKARSAVERSRRDSGTWPVMSLRLDLLEGVVAYHSSRFHDSLKALLSAQTNLNKLQVRDEDLSMLISMGFKEREVKMALRKSDQQADVAVDFLVQEREKKAQRREEDIQRRKDIMDQKLYGVTPLKKSVDLQRLVELVSTGFEKELAAEALRRNENDTEMAIIDLTNPIMSTSMQMVINSRNKRRRQDRAIEQLTLLGFERAKVITAVRATNTQEEALRLLTEPLPDSSVVTNNGNVASTVPVHNNVDSTSSNSVPGGPSVTNETEEERDVEMEDEIAQDLTGDPFADCDFDLTKEGEAITEYLALLKSMGHDLDN</sequence>
<dbReference type="PANTHER" id="PTHR12948">
    <property type="entry name" value="NEDD8 ULTIMATE BUSTER-1 BS4 PROTEIN"/>
    <property type="match status" value="1"/>
</dbReference>
<feature type="compositionally biased region" description="Polar residues" evidence="1">
    <location>
        <begin position="503"/>
        <end position="516"/>
    </location>
</feature>
<dbReference type="OrthoDB" id="434245at2759"/>
<comment type="caution">
    <text evidence="4">The sequence shown here is derived from an EMBL/GenBank/DDBJ whole genome shotgun (WGS) entry which is preliminary data.</text>
</comment>
<dbReference type="EMBL" id="JACGCM010001237">
    <property type="protein sequence ID" value="KAF6158042.1"/>
    <property type="molecule type" value="Genomic_DNA"/>
</dbReference>
<feature type="domain" description="UBA" evidence="2">
    <location>
        <begin position="389"/>
        <end position="429"/>
    </location>
</feature>
<feature type="region of interest" description="Disordered" evidence="1">
    <location>
        <begin position="503"/>
        <end position="531"/>
    </location>
</feature>
<organism evidence="4 5">
    <name type="scientific">Kingdonia uniflora</name>
    <dbReference type="NCBI Taxonomy" id="39325"/>
    <lineage>
        <taxon>Eukaryota</taxon>
        <taxon>Viridiplantae</taxon>
        <taxon>Streptophyta</taxon>
        <taxon>Embryophyta</taxon>
        <taxon>Tracheophyta</taxon>
        <taxon>Spermatophyta</taxon>
        <taxon>Magnoliopsida</taxon>
        <taxon>Ranunculales</taxon>
        <taxon>Circaeasteraceae</taxon>
        <taxon>Kingdonia</taxon>
    </lineage>
</organism>
<dbReference type="GO" id="GO:2000058">
    <property type="term" value="P:regulation of ubiquitin-dependent protein catabolic process"/>
    <property type="evidence" value="ECO:0007669"/>
    <property type="project" value="TreeGrafter"/>
</dbReference>
<dbReference type="Gene3D" id="1.10.8.10">
    <property type="entry name" value="DNA helicase RuvA subunit, C-terminal domain"/>
    <property type="match status" value="1"/>
</dbReference>
<dbReference type="InterPro" id="IPR015940">
    <property type="entry name" value="UBA"/>
</dbReference>
<proteinExistence type="predicted"/>
<evidence type="ECO:0000256" key="1">
    <source>
        <dbReference type="SAM" id="MobiDB-lite"/>
    </source>
</evidence>
<reference evidence="4 5" key="1">
    <citation type="journal article" date="2020" name="IScience">
        <title>Genome Sequencing of the Endangered Kingdonia uniflora (Circaeasteraceae, Ranunculales) Reveals Potential Mechanisms of Evolutionary Specialization.</title>
        <authorList>
            <person name="Sun Y."/>
            <person name="Deng T."/>
            <person name="Zhang A."/>
            <person name="Moore M.J."/>
            <person name="Landis J.B."/>
            <person name="Lin N."/>
            <person name="Zhang H."/>
            <person name="Zhang X."/>
            <person name="Huang J."/>
            <person name="Zhang X."/>
            <person name="Sun H."/>
            <person name="Wang H."/>
        </authorList>
    </citation>
    <scope>NUCLEOTIDE SEQUENCE [LARGE SCALE GENOMIC DNA]</scope>
    <source>
        <strain evidence="4">TB1705</strain>
        <tissue evidence="4">Leaf</tissue>
    </source>
</reference>
<dbReference type="InterPro" id="IPR000626">
    <property type="entry name" value="Ubiquitin-like_dom"/>
</dbReference>
<name>A0A7J7MTB1_9MAGN</name>
<dbReference type="InterPro" id="IPR009060">
    <property type="entry name" value="UBA-like_sf"/>
</dbReference>
<dbReference type="InterPro" id="IPR039749">
    <property type="entry name" value="NUB1"/>
</dbReference>
<dbReference type="CDD" id="cd14270">
    <property type="entry name" value="UBA"/>
    <property type="match status" value="1"/>
</dbReference>
<feature type="domain" description="UBA" evidence="2">
    <location>
        <begin position="317"/>
        <end position="357"/>
    </location>
</feature>
<gene>
    <name evidence="4" type="ORF">GIB67_014836</name>
</gene>
<evidence type="ECO:0000259" key="2">
    <source>
        <dbReference type="PROSITE" id="PS50030"/>
    </source>
</evidence>
<dbReference type="SUPFAM" id="SSF54236">
    <property type="entry name" value="Ubiquitin-like"/>
    <property type="match status" value="1"/>
</dbReference>
<dbReference type="InterPro" id="IPR029071">
    <property type="entry name" value="Ubiquitin-like_domsf"/>
</dbReference>
<evidence type="ECO:0000313" key="5">
    <source>
        <dbReference type="Proteomes" id="UP000541444"/>
    </source>
</evidence>
<feature type="domain" description="Ubiquitin-like" evidence="3">
    <location>
        <begin position="41"/>
        <end position="87"/>
    </location>
</feature>